<proteinExistence type="predicted"/>
<evidence type="ECO:0000313" key="2">
    <source>
        <dbReference type="Proteomes" id="UP000326354"/>
    </source>
</evidence>
<dbReference type="RefSeq" id="WP_151968622.1">
    <property type="nucleotide sequence ID" value="NZ_AP019860.1"/>
</dbReference>
<name>A0A5S9IMX4_UABAM</name>
<keyword evidence="2" id="KW-1185">Reference proteome</keyword>
<accession>A0A5S9IMX4</accession>
<reference evidence="1 2" key="1">
    <citation type="submission" date="2019-08" db="EMBL/GenBank/DDBJ databases">
        <title>Complete genome sequence of Candidatus Uab amorphum.</title>
        <authorList>
            <person name="Shiratori T."/>
            <person name="Suzuki S."/>
            <person name="Kakizawa Y."/>
            <person name="Ishida K."/>
        </authorList>
    </citation>
    <scope>NUCLEOTIDE SEQUENCE [LARGE SCALE GENOMIC DNA]</scope>
    <source>
        <strain evidence="1 2">SRT547</strain>
    </source>
</reference>
<dbReference type="EMBL" id="AP019860">
    <property type="protein sequence ID" value="BBM84467.1"/>
    <property type="molecule type" value="Genomic_DNA"/>
</dbReference>
<organism evidence="1 2">
    <name type="scientific">Uabimicrobium amorphum</name>
    <dbReference type="NCBI Taxonomy" id="2596890"/>
    <lineage>
        <taxon>Bacteria</taxon>
        <taxon>Pseudomonadati</taxon>
        <taxon>Planctomycetota</taxon>
        <taxon>Candidatus Uabimicrobiia</taxon>
        <taxon>Candidatus Uabimicrobiales</taxon>
        <taxon>Candidatus Uabimicrobiaceae</taxon>
        <taxon>Candidatus Uabimicrobium</taxon>
    </lineage>
</organism>
<evidence type="ECO:0000313" key="1">
    <source>
        <dbReference type="EMBL" id="BBM84467.1"/>
    </source>
</evidence>
<protein>
    <submittedName>
        <fullName evidence="1">Uncharacterized protein</fullName>
    </submittedName>
</protein>
<gene>
    <name evidence="1" type="ORF">UABAM_02828</name>
</gene>
<dbReference type="Proteomes" id="UP000326354">
    <property type="component" value="Chromosome"/>
</dbReference>
<dbReference type="KEGG" id="uam:UABAM_02828"/>
<sequence length="171" mass="20285">MQKDVPEENNELPEKWNDVLEDAWKNHKNGYDREKFYRLYSDSFWTPEDEENYQMEVASQTIDTKSGDYTIPVLANVPIADPQPTYADKKEEFEKQYPILTTQEVENWIRKSLPGFAMKTQKLIAKHFGGSEQEFCEYFSRHLIPAYKYRGSFSPKIAMIKIRDKEEFCFV</sequence>
<dbReference type="AlphaFoldDB" id="A0A5S9IMX4"/>